<evidence type="ECO:0000256" key="1">
    <source>
        <dbReference type="ARBA" id="ARBA00022679"/>
    </source>
</evidence>
<comment type="caution">
    <text evidence="4">The sequence shown here is derived from an EMBL/GenBank/DDBJ whole genome shotgun (WGS) entry which is preliminary data.</text>
</comment>
<sequence length="148" mass="16547">MSVTVREAGLDDLETLAELFDRYRQFYRQPADLAGARDFLAARLAGGESRLLLAERDEVALGFCQLYASFTSIGMAPLWILNDLFVDAAVRRSGAGRALLLAARALAERQGVKRLVLATERVNLPAQTLYESLGWQRDEVYLHYGLRI</sequence>
<dbReference type="Proteomes" id="UP001168540">
    <property type="component" value="Unassembled WGS sequence"/>
</dbReference>
<dbReference type="Gene3D" id="3.40.630.30">
    <property type="match status" value="1"/>
</dbReference>
<reference evidence="4" key="1">
    <citation type="submission" date="2023-06" db="EMBL/GenBank/DDBJ databases">
        <authorList>
            <person name="Zhang S."/>
        </authorList>
    </citation>
    <scope>NUCLEOTIDE SEQUENCE</scope>
    <source>
        <strain evidence="4">SG2303</strain>
    </source>
</reference>
<name>A0ABT7XTT4_9NEIS</name>
<keyword evidence="2 4" id="KW-0012">Acyltransferase</keyword>
<evidence type="ECO:0000313" key="4">
    <source>
        <dbReference type="EMBL" id="MDN0077207.1"/>
    </source>
</evidence>
<dbReference type="InterPro" id="IPR000182">
    <property type="entry name" value="GNAT_dom"/>
</dbReference>
<protein>
    <submittedName>
        <fullName evidence="4">GNAT family N-acetyltransferase</fullName>
        <ecNumber evidence="4">2.3.1.-</ecNumber>
    </submittedName>
</protein>
<gene>
    <name evidence="4" type="ORF">QU481_20405</name>
</gene>
<dbReference type="EC" id="2.3.1.-" evidence="4"/>
<dbReference type="PANTHER" id="PTHR43877:SF2">
    <property type="entry name" value="AMINOALKYLPHOSPHONATE N-ACETYLTRANSFERASE-RELATED"/>
    <property type="match status" value="1"/>
</dbReference>
<evidence type="ECO:0000256" key="2">
    <source>
        <dbReference type="ARBA" id="ARBA00023315"/>
    </source>
</evidence>
<evidence type="ECO:0000313" key="5">
    <source>
        <dbReference type="Proteomes" id="UP001168540"/>
    </source>
</evidence>
<dbReference type="PANTHER" id="PTHR43877">
    <property type="entry name" value="AMINOALKYLPHOSPHONATE N-ACETYLTRANSFERASE-RELATED-RELATED"/>
    <property type="match status" value="1"/>
</dbReference>
<dbReference type="InterPro" id="IPR016181">
    <property type="entry name" value="Acyl_CoA_acyltransferase"/>
</dbReference>
<dbReference type="InterPro" id="IPR050832">
    <property type="entry name" value="Bact_Acetyltransf"/>
</dbReference>
<dbReference type="GO" id="GO:0016746">
    <property type="term" value="F:acyltransferase activity"/>
    <property type="evidence" value="ECO:0007669"/>
    <property type="project" value="UniProtKB-KW"/>
</dbReference>
<dbReference type="EMBL" id="JAUEDK010000057">
    <property type="protein sequence ID" value="MDN0077207.1"/>
    <property type="molecule type" value="Genomic_DNA"/>
</dbReference>
<keyword evidence="1 4" id="KW-0808">Transferase</keyword>
<dbReference type="RefSeq" id="WP_289831853.1">
    <property type="nucleotide sequence ID" value="NZ_JAUEDK010000057.1"/>
</dbReference>
<accession>A0ABT7XTT4</accession>
<feature type="domain" description="N-acetyltransferase" evidence="3">
    <location>
        <begin position="3"/>
        <end position="148"/>
    </location>
</feature>
<evidence type="ECO:0000259" key="3">
    <source>
        <dbReference type="PROSITE" id="PS51186"/>
    </source>
</evidence>
<proteinExistence type="predicted"/>
<dbReference type="PROSITE" id="PS51186">
    <property type="entry name" value="GNAT"/>
    <property type="match status" value="1"/>
</dbReference>
<dbReference type="Pfam" id="PF00583">
    <property type="entry name" value="Acetyltransf_1"/>
    <property type="match status" value="1"/>
</dbReference>
<dbReference type="SUPFAM" id="SSF55729">
    <property type="entry name" value="Acyl-CoA N-acyltransferases (Nat)"/>
    <property type="match status" value="1"/>
</dbReference>
<keyword evidence="5" id="KW-1185">Reference proteome</keyword>
<organism evidence="4 5">
    <name type="scientific">Crenobacter oryzisoli</name>
    <dbReference type="NCBI Taxonomy" id="3056844"/>
    <lineage>
        <taxon>Bacteria</taxon>
        <taxon>Pseudomonadati</taxon>
        <taxon>Pseudomonadota</taxon>
        <taxon>Betaproteobacteria</taxon>
        <taxon>Neisseriales</taxon>
        <taxon>Neisseriaceae</taxon>
        <taxon>Crenobacter</taxon>
    </lineage>
</organism>